<dbReference type="PROSITE" id="PS01231">
    <property type="entry name" value="TRMA_2"/>
    <property type="match status" value="1"/>
</dbReference>
<dbReference type="InterPro" id="IPR010280">
    <property type="entry name" value="U5_MeTrfase_fam"/>
</dbReference>
<comment type="caution">
    <text evidence="10">The sequence shown here is derived from an EMBL/GenBank/DDBJ whole genome shotgun (WGS) entry which is preliminary data.</text>
</comment>
<evidence type="ECO:0000256" key="5">
    <source>
        <dbReference type="ARBA" id="ARBA00051255"/>
    </source>
</evidence>
<dbReference type="HAMAP" id="MF_01011">
    <property type="entry name" value="RNA_methyltr_TrmA"/>
    <property type="match status" value="1"/>
</dbReference>
<name>A0A063Y3D6_9GAMM</name>
<dbReference type="STRING" id="267850.ADINL_2410"/>
<dbReference type="Proteomes" id="UP000027318">
    <property type="component" value="Unassembled WGS sequence"/>
</dbReference>
<dbReference type="InterPro" id="IPR030391">
    <property type="entry name" value="MeTrfase_TrmA_CS"/>
</dbReference>
<dbReference type="PANTHER" id="PTHR47790:SF2">
    <property type="entry name" value="TRNA_TMRNA (URACIL-C(5))-METHYLTRANSFERASE"/>
    <property type="match status" value="1"/>
</dbReference>
<dbReference type="CDD" id="cd02440">
    <property type="entry name" value="AdoMet_MTases"/>
    <property type="match status" value="1"/>
</dbReference>
<proteinExistence type="inferred from homology"/>
<feature type="binding site" evidence="7">
    <location>
        <position position="221"/>
    </location>
    <ligand>
        <name>S-adenosyl-L-methionine</name>
        <dbReference type="ChEBI" id="CHEBI:59789"/>
    </ligand>
</feature>
<feature type="binding site" evidence="7 8">
    <location>
        <position position="297"/>
    </location>
    <ligand>
        <name>S-adenosyl-L-methionine</name>
        <dbReference type="ChEBI" id="CHEBI:59789"/>
    </ligand>
</feature>
<keyword evidence="1 7" id="KW-0489">Methyltransferase</keyword>
<dbReference type="PROSITE" id="PS51687">
    <property type="entry name" value="SAM_MT_RNA_M5U"/>
    <property type="match status" value="1"/>
</dbReference>
<comment type="function">
    <text evidence="7">Dual-specificity methyltransferase that catalyzes the formation of 5-methyluridine at position 54 (m5U54) in all tRNAs, and that of position 341 (m5U341) in tmRNA (transfer-mRNA).</text>
</comment>
<reference evidence="10 11" key="1">
    <citation type="journal article" date="2005" name="Int. J. Syst. Evol. Microbiol.">
        <title>Nitrincola lacisaponensis gen. nov., sp. nov., a novel alkaliphilic bacterium isolated from an alkaline, saline lake.</title>
        <authorList>
            <person name="Dimitriu P.A."/>
            <person name="Shukla S.K."/>
            <person name="Conradt J."/>
            <person name="Marquez M.C."/>
            <person name="Ventosa A."/>
            <person name="Maglia A."/>
            <person name="Peyton B.M."/>
            <person name="Pinkart H.C."/>
            <person name="Mormile M.R."/>
        </authorList>
    </citation>
    <scope>NUCLEOTIDE SEQUENCE [LARGE SCALE GENOMIC DNA]</scope>
    <source>
        <strain evidence="10 11">4CA</strain>
    </source>
</reference>
<dbReference type="PROSITE" id="PS01230">
    <property type="entry name" value="TRMA_1"/>
    <property type="match status" value="1"/>
</dbReference>
<dbReference type="SUPFAM" id="SSF53335">
    <property type="entry name" value="S-adenosyl-L-methionine-dependent methyltransferases"/>
    <property type="match status" value="1"/>
</dbReference>
<evidence type="ECO:0000256" key="9">
    <source>
        <dbReference type="PROSITE-ProRule" id="PRU10015"/>
    </source>
</evidence>
<evidence type="ECO:0000256" key="6">
    <source>
        <dbReference type="ARBA" id="ARBA00052788"/>
    </source>
</evidence>
<dbReference type="GO" id="GO:0005829">
    <property type="term" value="C:cytosol"/>
    <property type="evidence" value="ECO:0007669"/>
    <property type="project" value="TreeGrafter"/>
</dbReference>
<feature type="active site" description="Proton acceptor" evidence="7">
    <location>
        <position position="356"/>
    </location>
</feature>
<dbReference type="EC" id="2.1.1.35" evidence="7"/>
<feature type="binding site" evidence="7 8">
    <location>
        <position position="186"/>
    </location>
    <ligand>
        <name>S-adenosyl-L-methionine</name>
        <dbReference type="ChEBI" id="CHEBI:59789"/>
    </ligand>
</feature>
<dbReference type="FunFam" id="2.40.50.1070:FF:000001">
    <property type="entry name" value="tRNA/tmRNA (uracil-C(5))-methyltransferase"/>
    <property type="match status" value="1"/>
</dbReference>
<dbReference type="OrthoDB" id="9804590at2"/>
<dbReference type="AlphaFoldDB" id="A0A063Y3D6"/>
<dbReference type="Gene3D" id="3.40.50.150">
    <property type="entry name" value="Vaccinia Virus protein VP39"/>
    <property type="match status" value="1"/>
</dbReference>
<dbReference type="FunFam" id="3.40.50.150:FF:000012">
    <property type="entry name" value="tRNA/tmRNA (uracil-C(5))-methyltransferase"/>
    <property type="match status" value="1"/>
</dbReference>
<dbReference type="EMBL" id="JMSZ01000032">
    <property type="protein sequence ID" value="KDE39281.1"/>
    <property type="molecule type" value="Genomic_DNA"/>
</dbReference>
<dbReference type="GO" id="GO:0000049">
    <property type="term" value="F:tRNA binding"/>
    <property type="evidence" value="ECO:0007669"/>
    <property type="project" value="TreeGrafter"/>
</dbReference>
<dbReference type="PATRIC" id="fig|267850.7.peg.2378"/>
<gene>
    <name evidence="7" type="primary">trmA</name>
    <name evidence="10" type="ORF">ADINL_2410</name>
</gene>
<dbReference type="GO" id="GO:0019843">
    <property type="term" value="F:rRNA binding"/>
    <property type="evidence" value="ECO:0007669"/>
    <property type="project" value="TreeGrafter"/>
</dbReference>
<evidence type="ECO:0000256" key="3">
    <source>
        <dbReference type="ARBA" id="ARBA00022691"/>
    </source>
</evidence>
<evidence type="ECO:0000313" key="10">
    <source>
        <dbReference type="EMBL" id="KDE39281.1"/>
    </source>
</evidence>
<organism evidence="10 11">
    <name type="scientific">Nitrincola lacisaponensis</name>
    <dbReference type="NCBI Taxonomy" id="267850"/>
    <lineage>
        <taxon>Bacteria</taxon>
        <taxon>Pseudomonadati</taxon>
        <taxon>Pseudomonadota</taxon>
        <taxon>Gammaproteobacteria</taxon>
        <taxon>Oceanospirillales</taxon>
        <taxon>Oceanospirillaceae</taxon>
        <taxon>Nitrincola</taxon>
    </lineage>
</organism>
<dbReference type="GO" id="GO:0030697">
    <property type="term" value="F:tRNA (uracil(54)-C5)-methyltransferase activity, S-adenosyl methionine-dependent"/>
    <property type="evidence" value="ECO:0007669"/>
    <property type="project" value="UniProtKB-UniRule"/>
</dbReference>
<keyword evidence="11" id="KW-1185">Reference proteome</keyword>
<keyword evidence="3 7" id="KW-0949">S-adenosyl-L-methionine</keyword>
<feature type="binding site" evidence="7 8">
    <location>
        <position position="216"/>
    </location>
    <ligand>
        <name>S-adenosyl-L-methionine</name>
        <dbReference type="ChEBI" id="CHEBI:59789"/>
    </ligand>
</feature>
<comment type="similarity">
    <text evidence="7">Belongs to the class I-like SAM-binding methyltransferase superfamily. RNA M5U methyltransferase family. TrmA subfamily.</text>
</comment>
<feature type="active site" description="Nucleophile" evidence="7 8">
    <location>
        <position position="322"/>
    </location>
</feature>
<sequence>MSLPQVDPDRYSELLALKKQRLLQQFSAFELPSVEVFESPRTHYRMRAEFRTWHDGDALDYVMFEPGSKHVHVKLTECPMVSETIHAVMFDLLAAIREVKELRYRLFQVDFLSTLSGELLVSLLYHRQIGDEWIAAARELKARFNIDLVGRARKTKIVLDRDFVVEALPVGDRVYRYIQTENSFTQPNAQVCRHMIEWALDVTAGMAGESDLVEFYCGNGNFTLPLAQNFRRVVATEISKTSVQAARDNIRDNGIDNIDVLRMPSEDLVKVLRGEKETRKVAGLALEECRFSTVLVDPPRSGLDPATVEQVMEYDHILYISCNPDTLEQNLHSICRTHRIERFALFDQFPYTDHLECGVWLVRRD</sequence>
<keyword evidence="2 7" id="KW-0808">Transferase</keyword>
<dbReference type="InterPro" id="IPR030390">
    <property type="entry name" value="MeTrfase_TrmA_AS"/>
</dbReference>
<dbReference type="GO" id="GO:0030488">
    <property type="term" value="P:tRNA methylation"/>
    <property type="evidence" value="ECO:0007669"/>
    <property type="project" value="UniProtKB-UniRule"/>
</dbReference>
<dbReference type="PANTHER" id="PTHR47790">
    <property type="entry name" value="TRNA/TMRNA (URACIL-C(5))-METHYLTRANSFERASE"/>
    <property type="match status" value="1"/>
</dbReference>
<comment type="catalytic activity">
    <reaction evidence="6 7">
        <text>uridine(54) in tRNA + S-adenosyl-L-methionine = 5-methyluridine(54) in tRNA + S-adenosyl-L-homocysteine + H(+)</text>
        <dbReference type="Rhea" id="RHEA:42712"/>
        <dbReference type="Rhea" id="RHEA-COMP:10167"/>
        <dbReference type="Rhea" id="RHEA-COMP:10193"/>
        <dbReference type="ChEBI" id="CHEBI:15378"/>
        <dbReference type="ChEBI" id="CHEBI:57856"/>
        <dbReference type="ChEBI" id="CHEBI:59789"/>
        <dbReference type="ChEBI" id="CHEBI:65315"/>
        <dbReference type="ChEBI" id="CHEBI:74447"/>
        <dbReference type="EC" id="2.1.1.35"/>
    </reaction>
</comment>
<dbReference type="Pfam" id="PF05958">
    <property type="entry name" value="tRNA_U5-meth_tr"/>
    <property type="match status" value="1"/>
</dbReference>
<evidence type="ECO:0000256" key="8">
    <source>
        <dbReference type="PROSITE-ProRule" id="PRU01024"/>
    </source>
</evidence>
<keyword evidence="4 7" id="KW-0819">tRNA processing</keyword>
<dbReference type="RefSeq" id="WP_036548205.1">
    <property type="nucleotide sequence ID" value="NZ_JMSZ01000032.1"/>
</dbReference>
<feature type="active site" evidence="9">
    <location>
        <position position="322"/>
    </location>
</feature>
<dbReference type="InterPro" id="IPR011869">
    <property type="entry name" value="TrmA_MeTrfase"/>
</dbReference>
<evidence type="ECO:0000256" key="7">
    <source>
        <dbReference type="HAMAP-Rule" id="MF_01011"/>
    </source>
</evidence>
<evidence type="ECO:0000256" key="1">
    <source>
        <dbReference type="ARBA" id="ARBA00022603"/>
    </source>
</evidence>
<dbReference type="InterPro" id="IPR029063">
    <property type="entry name" value="SAM-dependent_MTases_sf"/>
</dbReference>
<protein>
    <recommendedName>
        <fullName evidence="7">tRNA/tmRNA (uracil-C(5))-methyltransferase</fullName>
        <ecNumber evidence="7">2.1.1.35</ecNumber>
    </recommendedName>
    <alternativeName>
        <fullName evidence="7">tRNA (uracil(54)-C(5))-methyltransferase</fullName>
    </alternativeName>
    <alternativeName>
        <fullName evidence="7">tRNA(m5U54)-methyltransferase</fullName>
        <shortName evidence="7">RUMT</shortName>
    </alternativeName>
    <alternativeName>
        <fullName evidence="7">tmRNA (uracil(341)-C(5))-methyltransferase</fullName>
    </alternativeName>
</protein>
<evidence type="ECO:0000256" key="4">
    <source>
        <dbReference type="ARBA" id="ARBA00022694"/>
    </source>
</evidence>
<feature type="binding site" evidence="7 8">
    <location>
        <position position="237"/>
    </location>
    <ligand>
        <name>S-adenosyl-L-methionine</name>
        <dbReference type="ChEBI" id="CHEBI:59789"/>
    </ligand>
</feature>
<dbReference type="Gene3D" id="2.40.50.1070">
    <property type="match status" value="1"/>
</dbReference>
<evidence type="ECO:0000256" key="2">
    <source>
        <dbReference type="ARBA" id="ARBA00022679"/>
    </source>
</evidence>
<evidence type="ECO:0000313" key="11">
    <source>
        <dbReference type="Proteomes" id="UP000027318"/>
    </source>
</evidence>
<accession>A0A063Y3D6</accession>
<comment type="catalytic activity">
    <reaction evidence="5 7">
        <text>uridine(341) in tmRNA + S-adenosyl-L-methionine = 5-methyluridine(341) in tmRNA + S-adenosyl-L-homocysteine + H(+)</text>
        <dbReference type="Rhea" id="RHEA:43612"/>
        <dbReference type="Rhea" id="RHEA-COMP:10630"/>
        <dbReference type="Rhea" id="RHEA-COMP:10631"/>
        <dbReference type="ChEBI" id="CHEBI:15378"/>
        <dbReference type="ChEBI" id="CHEBI:57856"/>
        <dbReference type="ChEBI" id="CHEBI:59789"/>
        <dbReference type="ChEBI" id="CHEBI:65315"/>
        <dbReference type="ChEBI" id="CHEBI:74447"/>
    </reaction>
</comment>
<dbReference type="NCBIfam" id="TIGR02143">
    <property type="entry name" value="trmA_only"/>
    <property type="match status" value="1"/>
</dbReference>